<evidence type="ECO:0000313" key="2">
    <source>
        <dbReference type="EMBL" id="SPF56999.1"/>
    </source>
</evidence>
<proteinExistence type="predicted"/>
<evidence type="ECO:0000256" key="1">
    <source>
        <dbReference type="SAM" id="Coils"/>
    </source>
</evidence>
<sequence length="70" mass="8294">MIQLRSPKLSKDFRPTVVYEILNEALPSLSDDELRPLSDTIENMDQIKSQLDQLQKEEQALKRLVRYYDQ</sequence>
<reference evidence="3" key="1">
    <citation type="submission" date="2018-02" db="EMBL/GenBank/DDBJ databases">
        <authorList>
            <person name="Hausmann B."/>
        </authorList>
    </citation>
    <scope>NUCLEOTIDE SEQUENCE [LARGE SCALE GENOMIC DNA]</scope>
    <source>
        <strain evidence="3">Peat soil MAG SbF1</strain>
    </source>
</reference>
<organism evidence="2 3">
    <name type="scientific">Candidatus Desulfosporosinus infrequens</name>
    <dbReference type="NCBI Taxonomy" id="2043169"/>
    <lineage>
        <taxon>Bacteria</taxon>
        <taxon>Bacillati</taxon>
        <taxon>Bacillota</taxon>
        <taxon>Clostridia</taxon>
        <taxon>Eubacteriales</taxon>
        <taxon>Desulfitobacteriaceae</taxon>
        <taxon>Desulfosporosinus</taxon>
    </lineage>
</organism>
<name>A0A2U3LYT7_9FIRM</name>
<keyword evidence="1" id="KW-0175">Coiled coil</keyword>
<dbReference type="AlphaFoldDB" id="A0A2U3LYT7"/>
<feature type="coiled-coil region" evidence="1">
    <location>
        <begin position="37"/>
        <end position="64"/>
    </location>
</feature>
<protein>
    <submittedName>
        <fullName evidence="2">Uncharacterized protein</fullName>
    </submittedName>
</protein>
<evidence type="ECO:0000313" key="3">
    <source>
        <dbReference type="Proteomes" id="UP000238916"/>
    </source>
</evidence>
<gene>
    <name evidence="2" type="ORF">SBF1_990001</name>
</gene>
<accession>A0A2U3LYT7</accession>
<dbReference type="EMBL" id="OMOF01000971">
    <property type="protein sequence ID" value="SPF56999.1"/>
    <property type="molecule type" value="Genomic_DNA"/>
</dbReference>
<dbReference type="Proteomes" id="UP000238916">
    <property type="component" value="Unassembled WGS sequence"/>
</dbReference>